<evidence type="ECO:0000313" key="1">
    <source>
        <dbReference type="EMBL" id="SHI49408.1"/>
    </source>
</evidence>
<proteinExistence type="predicted"/>
<name>A0A1M6BLG4_9BACT</name>
<evidence type="ECO:0000313" key="2">
    <source>
        <dbReference type="Proteomes" id="UP000184510"/>
    </source>
</evidence>
<dbReference type="InParanoid" id="A0A1M6BLG4"/>
<protein>
    <recommendedName>
        <fullName evidence="3">CDI immunity protein domain-containing protein</fullName>
    </recommendedName>
</protein>
<dbReference type="OrthoDB" id="7107947at2"/>
<gene>
    <name evidence="1" type="ORF">SAMN02745181_0250</name>
</gene>
<keyword evidence="2" id="KW-1185">Reference proteome</keyword>
<dbReference type="STRING" id="1123071.SAMN02745181_0250"/>
<sequence length="124" mass="14337">MKVIFDPQASLEFQYSVEPLNIAHKAALDAIRHYHSLDELFKFAHQGHGYGDSDGYFGITYSNDLDDYDRANDQCIPEGFVQVYAGYGDSYSEDYLITEAEYLNLLEQFFRLNERIDLADNLPY</sequence>
<organism evidence="1 2">
    <name type="scientific">Rubritalea squalenifaciens DSM 18772</name>
    <dbReference type="NCBI Taxonomy" id="1123071"/>
    <lineage>
        <taxon>Bacteria</taxon>
        <taxon>Pseudomonadati</taxon>
        <taxon>Verrucomicrobiota</taxon>
        <taxon>Verrucomicrobiia</taxon>
        <taxon>Verrucomicrobiales</taxon>
        <taxon>Rubritaleaceae</taxon>
        <taxon>Rubritalea</taxon>
    </lineage>
</organism>
<accession>A0A1M6BLG4</accession>
<evidence type="ECO:0008006" key="3">
    <source>
        <dbReference type="Google" id="ProtNLM"/>
    </source>
</evidence>
<reference evidence="1 2" key="1">
    <citation type="submission" date="2016-11" db="EMBL/GenBank/DDBJ databases">
        <authorList>
            <person name="Jaros S."/>
            <person name="Januszkiewicz K."/>
            <person name="Wedrychowicz H."/>
        </authorList>
    </citation>
    <scope>NUCLEOTIDE SEQUENCE [LARGE SCALE GENOMIC DNA]</scope>
    <source>
        <strain evidence="1 2">DSM 18772</strain>
    </source>
</reference>
<dbReference type="EMBL" id="FQYR01000002">
    <property type="protein sequence ID" value="SHI49408.1"/>
    <property type="molecule type" value="Genomic_DNA"/>
</dbReference>
<dbReference type="RefSeq" id="WP_143157688.1">
    <property type="nucleotide sequence ID" value="NZ_FQYR01000002.1"/>
</dbReference>
<dbReference type="Proteomes" id="UP000184510">
    <property type="component" value="Unassembled WGS sequence"/>
</dbReference>
<dbReference type="AlphaFoldDB" id="A0A1M6BLG4"/>